<comment type="caution">
    <text evidence="1">The sequence shown here is derived from an EMBL/GenBank/DDBJ whole genome shotgun (WGS) entry which is preliminary data.</text>
</comment>
<dbReference type="InterPro" id="IPR012902">
    <property type="entry name" value="N_methyl_site"/>
</dbReference>
<dbReference type="InterPro" id="IPR045584">
    <property type="entry name" value="Pilin-like"/>
</dbReference>
<dbReference type="RefSeq" id="WP_283408538.1">
    <property type="nucleotide sequence ID" value="NZ_FXUF01000003.1"/>
</dbReference>
<dbReference type="Proteomes" id="UP001158066">
    <property type="component" value="Unassembled WGS sequence"/>
</dbReference>
<keyword evidence="2" id="KW-1185">Reference proteome</keyword>
<dbReference type="Gene3D" id="3.30.700.10">
    <property type="entry name" value="Glycoprotein, Type 4 Pilin"/>
    <property type="match status" value="1"/>
</dbReference>
<accession>A0AA45WUY0</accession>
<dbReference type="Pfam" id="PF07963">
    <property type="entry name" value="N_methyl"/>
    <property type="match status" value="1"/>
</dbReference>
<protein>
    <submittedName>
        <fullName evidence="1">Competence protein ComGD</fullName>
    </submittedName>
</protein>
<organism evidence="1 2">
    <name type="scientific">Anoxynatronum buryatiense</name>
    <dbReference type="NCBI Taxonomy" id="489973"/>
    <lineage>
        <taxon>Bacteria</taxon>
        <taxon>Bacillati</taxon>
        <taxon>Bacillota</taxon>
        <taxon>Clostridia</taxon>
        <taxon>Eubacteriales</taxon>
        <taxon>Clostridiaceae</taxon>
        <taxon>Anoxynatronum</taxon>
    </lineage>
</organism>
<dbReference type="SUPFAM" id="SSF54523">
    <property type="entry name" value="Pili subunits"/>
    <property type="match status" value="1"/>
</dbReference>
<evidence type="ECO:0000313" key="1">
    <source>
        <dbReference type="EMBL" id="SMP48699.1"/>
    </source>
</evidence>
<sequence length="152" mass="17346">MIDFKVGNFHQRGYTLLELLLVLAILSLLMSIAFPDVASLRHQTQLRTTAAELESALQLARQLSADECREYVVELTDEQFHVRENRLSSPLIFKQVLPPGIKRNQASIQRITYNRHGLTGYGLFILENRRGQQIDIEVHIGTGRVIVSDLYD</sequence>
<dbReference type="EMBL" id="FXUF01000003">
    <property type="protein sequence ID" value="SMP48699.1"/>
    <property type="molecule type" value="Genomic_DNA"/>
</dbReference>
<evidence type="ECO:0000313" key="2">
    <source>
        <dbReference type="Proteomes" id="UP001158066"/>
    </source>
</evidence>
<proteinExistence type="predicted"/>
<dbReference type="PROSITE" id="PS00409">
    <property type="entry name" value="PROKAR_NTER_METHYL"/>
    <property type="match status" value="1"/>
</dbReference>
<dbReference type="NCBIfam" id="TIGR02532">
    <property type="entry name" value="IV_pilin_GFxxxE"/>
    <property type="match status" value="1"/>
</dbReference>
<dbReference type="AlphaFoldDB" id="A0AA45WUY0"/>
<gene>
    <name evidence="1" type="ORF">SAMN06296020_103274</name>
</gene>
<name>A0AA45WUY0_9CLOT</name>
<reference evidence="1" key="1">
    <citation type="submission" date="2017-05" db="EMBL/GenBank/DDBJ databases">
        <authorList>
            <person name="Varghese N."/>
            <person name="Submissions S."/>
        </authorList>
    </citation>
    <scope>NUCLEOTIDE SEQUENCE</scope>
    <source>
        <strain evidence="1">Su22</strain>
    </source>
</reference>